<dbReference type="GO" id="GO:0006508">
    <property type="term" value="P:proteolysis"/>
    <property type="evidence" value="ECO:0007669"/>
    <property type="project" value="InterPro"/>
</dbReference>
<dbReference type="InterPro" id="IPR002138">
    <property type="entry name" value="Pept_C14_p10"/>
</dbReference>
<evidence type="ECO:0000313" key="5">
    <source>
        <dbReference type="Ensembl" id="ENSNFUP00015041682.1"/>
    </source>
</evidence>
<dbReference type="InterPro" id="IPR033139">
    <property type="entry name" value="Caspase_cys_AS"/>
</dbReference>
<organism evidence="5 6">
    <name type="scientific">Nothobranchius furzeri</name>
    <name type="common">Turquoise killifish</name>
    <dbReference type="NCBI Taxonomy" id="105023"/>
    <lineage>
        <taxon>Eukaryota</taxon>
        <taxon>Metazoa</taxon>
        <taxon>Chordata</taxon>
        <taxon>Craniata</taxon>
        <taxon>Vertebrata</taxon>
        <taxon>Euteleostomi</taxon>
        <taxon>Actinopterygii</taxon>
        <taxon>Neopterygii</taxon>
        <taxon>Teleostei</taxon>
        <taxon>Neoteleostei</taxon>
        <taxon>Acanthomorphata</taxon>
        <taxon>Ovalentaria</taxon>
        <taxon>Atherinomorphae</taxon>
        <taxon>Cyprinodontiformes</taxon>
        <taxon>Nothobranchiidae</taxon>
        <taxon>Nothobranchius</taxon>
    </lineage>
</organism>
<dbReference type="InterPro" id="IPR001309">
    <property type="entry name" value="Pept_C14_p20"/>
</dbReference>
<evidence type="ECO:0000313" key="6">
    <source>
        <dbReference type="Proteomes" id="UP000694548"/>
    </source>
</evidence>
<dbReference type="SMART" id="SM00115">
    <property type="entry name" value="CASc"/>
    <property type="match status" value="1"/>
</dbReference>
<evidence type="ECO:0000259" key="3">
    <source>
        <dbReference type="PROSITE" id="PS50207"/>
    </source>
</evidence>
<dbReference type="PANTHER" id="PTHR47901:SF3">
    <property type="entry name" value="CASPASE-1"/>
    <property type="match status" value="1"/>
</dbReference>
<dbReference type="PROSITE" id="PS50207">
    <property type="entry name" value="CASPASE_P10"/>
    <property type="match status" value="1"/>
</dbReference>
<sequence length="207" mass="23984">TNRNFMDPRMTRKGAEIDGENMEKLLRSLRYDELKTQQPLWEGEFVLGVNHREEQPDQFPVDNLYKYLGSQSCPALMNKPKVVIIQACRGGDFNSDIVSDDVSHLAREDNIVDCAIRYVHKEKDFLSLLSSTPDTVSYRQERTGSFLIQYTVEIFNTCCHQDDIDGLFRKVMQRFEDFPSETERQMPTKDRCTLLGWPGKIPGHPDM</sequence>
<accession>A0A8C6PEA3</accession>
<feature type="domain" description="Caspase family p20" evidence="4">
    <location>
        <begin position="1"/>
        <end position="32"/>
    </location>
</feature>
<proteinExistence type="inferred from homology"/>
<feature type="domain" description="Caspase family p10" evidence="3">
    <location>
        <begin position="115"/>
        <end position="194"/>
    </location>
</feature>
<dbReference type="GO" id="GO:0072559">
    <property type="term" value="C:NLRP3 inflammasome complex"/>
    <property type="evidence" value="ECO:0007669"/>
    <property type="project" value="TreeGrafter"/>
</dbReference>
<reference evidence="5" key="3">
    <citation type="submission" date="2025-09" db="UniProtKB">
        <authorList>
            <consortium name="Ensembl"/>
        </authorList>
    </citation>
    <scope>IDENTIFICATION</scope>
</reference>
<dbReference type="AlphaFoldDB" id="A0A8C6PEA3"/>
<dbReference type="InterPro" id="IPR002398">
    <property type="entry name" value="Pept_C14"/>
</dbReference>
<reference evidence="5" key="1">
    <citation type="submission" date="2014-08" db="EMBL/GenBank/DDBJ databases">
        <authorList>
            <person name="Senf B."/>
            <person name="Petzold A."/>
            <person name="Downie B.R."/>
            <person name="Koch P."/>
            <person name="Platzer M."/>
        </authorList>
    </citation>
    <scope>NUCLEOTIDE SEQUENCE [LARGE SCALE GENOMIC DNA]</scope>
    <source>
        <strain evidence="5">GRZ</strain>
    </source>
</reference>
<dbReference type="GO" id="GO:0097169">
    <property type="term" value="C:AIM2 inflammasome complex"/>
    <property type="evidence" value="ECO:0007669"/>
    <property type="project" value="TreeGrafter"/>
</dbReference>
<comment type="similarity">
    <text evidence="1 2">Belongs to the peptidase C14A family.</text>
</comment>
<dbReference type="PROSITE" id="PS50208">
    <property type="entry name" value="CASPASE_P20"/>
    <property type="match status" value="2"/>
</dbReference>
<dbReference type="GeneTree" id="ENSGT00940000162428"/>
<dbReference type="PROSITE" id="PS01122">
    <property type="entry name" value="CASPASE_CYS"/>
    <property type="match status" value="1"/>
</dbReference>
<dbReference type="PANTHER" id="PTHR47901">
    <property type="entry name" value="CASPASE RECRUITMENT DOMAIN-CONTAINING PROTEIN 18"/>
    <property type="match status" value="1"/>
</dbReference>
<feature type="domain" description="Caspase family p20" evidence="4">
    <location>
        <begin position="46"/>
        <end position="92"/>
    </location>
</feature>
<evidence type="ECO:0008006" key="7">
    <source>
        <dbReference type="Google" id="ProtNLM"/>
    </source>
</evidence>
<dbReference type="SUPFAM" id="SSF52129">
    <property type="entry name" value="Caspase-like"/>
    <property type="match status" value="1"/>
</dbReference>
<reference evidence="5" key="2">
    <citation type="submission" date="2025-08" db="UniProtKB">
        <authorList>
            <consortium name="Ensembl"/>
        </authorList>
    </citation>
    <scope>IDENTIFICATION</scope>
</reference>
<dbReference type="Ensembl" id="ENSNFUT00015043510.1">
    <property type="protein sequence ID" value="ENSNFUP00015041682.1"/>
    <property type="gene ID" value="ENSNFUG00015019999.1"/>
</dbReference>
<dbReference type="InterPro" id="IPR015917">
    <property type="entry name" value="Pept_C14A"/>
</dbReference>
<evidence type="ECO:0000256" key="2">
    <source>
        <dbReference type="RuleBase" id="RU003971"/>
    </source>
</evidence>
<dbReference type="GO" id="GO:0050727">
    <property type="term" value="P:regulation of inflammatory response"/>
    <property type="evidence" value="ECO:0007669"/>
    <property type="project" value="TreeGrafter"/>
</dbReference>
<dbReference type="Pfam" id="PF00656">
    <property type="entry name" value="Peptidase_C14"/>
    <property type="match status" value="1"/>
</dbReference>
<name>A0A8C6PEA3_NOTFU</name>
<dbReference type="InterPro" id="IPR029030">
    <property type="entry name" value="Caspase-like_dom_sf"/>
</dbReference>
<evidence type="ECO:0000256" key="1">
    <source>
        <dbReference type="ARBA" id="ARBA00010134"/>
    </source>
</evidence>
<evidence type="ECO:0000259" key="4">
    <source>
        <dbReference type="PROSITE" id="PS50208"/>
    </source>
</evidence>
<dbReference type="Proteomes" id="UP000694548">
    <property type="component" value="Chromosome sgr06"/>
</dbReference>
<dbReference type="GO" id="GO:0004197">
    <property type="term" value="F:cysteine-type endopeptidase activity"/>
    <property type="evidence" value="ECO:0007669"/>
    <property type="project" value="InterPro"/>
</dbReference>
<protein>
    <recommendedName>
        <fullName evidence="7">Caspase 20, apoptosis-related cysteine peptidase</fullName>
    </recommendedName>
</protein>
<dbReference type="GO" id="GO:0072557">
    <property type="term" value="C:IPAF inflammasome complex"/>
    <property type="evidence" value="ECO:0007669"/>
    <property type="project" value="TreeGrafter"/>
</dbReference>
<dbReference type="Gene3D" id="3.40.50.1460">
    <property type="match status" value="1"/>
</dbReference>
<keyword evidence="6" id="KW-1185">Reference proteome</keyword>
<dbReference type="InterPro" id="IPR011600">
    <property type="entry name" value="Pept_C14_caspase"/>
</dbReference>